<keyword evidence="4" id="KW-1134">Transmembrane beta strand</keyword>
<dbReference type="GO" id="GO:0015288">
    <property type="term" value="F:porin activity"/>
    <property type="evidence" value="ECO:0007669"/>
    <property type="project" value="TreeGrafter"/>
</dbReference>
<comment type="caution">
    <text evidence="9">The sequence shown here is derived from an EMBL/GenBank/DDBJ whole genome shotgun (WGS) entry which is preliminary data.</text>
</comment>
<accession>A0A2W2AB41</accession>
<evidence type="ECO:0000256" key="7">
    <source>
        <dbReference type="ARBA" id="ARBA00023237"/>
    </source>
</evidence>
<keyword evidence="6" id="KW-0472">Membrane</keyword>
<evidence type="ECO:0000256" key="4">
    <source>
        <dbReference type="ARBA" id="ARBA00022452"/>
    </source>
</evidence>
<protein>
    <submittedName>
        <fullName evidence="9">TolC family protein</fullName>
    </submittedName>
</protein>
<evidence type="ECO:0000256" key="6">
    <source>
        <dbReference type="ARBA" id="ARBA00023136"/>
    </source>
</evidence>
<comment type="subcellular location">
    <subcellularLocation>
        <location evidence="1">Cell outer membrane</location>
    </subcellularLocation>
</comment>
<keyword evidence="10" id="KW-1185">Reference proteome</keyword>
<dbReference type="RefSeq" id="WP_111001013.1">
    <property type="nucleotide sequence ID" value="NZ_QKTW01000030.1"/>
</dbReference>
<evidence type="ECO:0000256" key="1">
    <source>
        <dbReference type="ARBA" id="ARBA00004442"/>
    </source>
</evidence>
<name>A0A2W2AB41_9BACT</name>
<dbReference type="Proteomes" id="UP000248745">
    <property type="component" value="Unassembled WGS sequence"/>
</dbReference>
<keyword evidence="7" id="KW-0998">Cell outer membrane</keyword>
<reference evidence="9 10" key="1">
    <citation type="submission" date="2018-06" db="EMBL/GenBank/DDBJ databases">
        <title>Mucibacter soli gen. nov., sp. nov., a new member of the family Chitinophagaceae producing mucin.</title>
        <authorList>
            <person name="Kim M.-K."/>
            <person name="Park S."/>
            <person name="Kim T.-S."/>
            <person name="Joung Y."/>
            <person name="Han J.-H."/>
            <person name="Kim S.B."/>
        </authorList>
    </citation>
    <scope>NUCLEOTIDE SEQUENCE [LARGE SCALE GENOMIC DNA]</scope>
    <source>
        <strain evidence="9 10">R1-15</strain>
    </source>
</reference>
<keyword evidence="8" id="KW-0732">Signal</keyword>
<dbReference type="AlphaFoldDB" id="A0A2W2AB41"/>
<evidence type="ECO:0000313" key="10">
    <source>
        <dbReference type="Proteomes" id="UP000248745"/>
    </source>
</evidence>
<dbReference type="Gene3D" id="1.20.1600.10">
    <property type="entry name" value="Outer membrane efflux proteins (OEP)"/>
    <property type="match status" value="1"/>
</dbReference>
<comment type="similarity">
    <text evidence="2">Belongs to the outer membrane factor (OMF) (TC 1.B.17) family.</text>
</comment>
<dbReference type="GO" id="GO:0015562">
    <property type="term" value="F:efflux transmembrane transporter activity"/>
    <property type="evidence" value="ECO:0007669"/>
    <property type="project" value="InterPro"/>
</dbReference>
<evidence type="ECO:0000256" key="2">
    <source>
        <dbReference type="ARBA" id="ARBA00007613"/>
    </source>
</evidence>
<sequence>MSTIINKVTKFILGIVISLVSFTANAQKTLLDQYIAEAFQNNQGLHSQEFQLEKSLYALKEAQSMFLPNVSFLGSYTKTGGGRTIDFPIGDLLNPIYNSLNQLQGGENFPKVQNASFLLNPDNFYDAKFRTTLPLINAELWYNQQMKKEMIGQQQAAVNVYKRELVKNIKTAYFQYYQAVKAVDIYNNALQLVNENIRVNESMLRNGVRNSTALTRAETEKQKIDASINQAENAQKNAQAYFNFLLNRSLTTEISLDSAAFSAGDKIIDNASGDISSREELTQLNKTAAVYQLNKKIQQSYIVPKLNTFLDLGSQGYDWKYNNKTQYYMWGVNLQWDLFAAGRNHYKTQQATQDVKAVKAQYSETEQALKLQLEQVINNFNTATANFQAAQTQLQLAQKYYTDQLKMYKAGQLLYLELIDAQNQLTNAQLQRAVAFANVQIAQAGIERTIASYPLQNN</sequence>
<dbReference type="InterPro" id="IPR003423">
    <property type="entry name" value="OMP_efflux"/>
</dbReference>
<dbReference type="GO" id="GO:1990281">
    <property type="term" value="C:efflux pump complex"/>
    <property type="evidence" value="ECO:0007669"/>
    <property type="project" value="TreeGrafter"/>
</dbReference>
<keyword evidence="5" id="KW-0812">Transmembrane</keyword>
<keyword evidence="3" id="KW-0813">Transport</keyword>
<dbReference type="EMBL" id="QKTW01000030">
    <property type="protein sequence ID" value="PZF70812.1"/>
    <property type="molecule type" value="Genomic_DNA"/>
</dbReference>
<dbReference type="InterPro" id="IPR051906">
    <property type="entry name" value="TolC-like"/>
</dbReference>
<proteinExistence type="inferred from homology"/>
<dbReference type="GO" id="GO:0009279">
    <property type="term" value="C:cell outer membrane"/>
    <property type="evidence" value="ECO:0007669"/>
    <property type="project" value="UniProtKB-SubCell"/>
</dbReference>
<dbReference type="PANTHER" id="PTHR30026">
    <property type="entry name" value="OUTER MEMBRANE PROTEIN TOLC"/>
    <property type="match status" value="1"/>
</dbReference>
<feature type="signal peptide" evidence="8">
    <location>
        <begin position="1"/>
        <end position="26"/>
    </location>
</feature>
<dbReference type="SUPFAM" id="SSF56954">
    <property type="entry name" value="Outer membrane efflux proteins (OEP)"/>
    <property type="match status" value="1"/>
</dbReference>
<evidence type="ECO:0000313" key="9">
    <source>
        <dbReference type="EMBL" id="PZF70812.1"/>
    </source>
</evidence>
<dbReference type="PANTHER" id="PTHR30026:SF20">
    <property type="entry name" value="OUTER MEMBRANE PROTEIN TOLC"/>
    <property type="match status" value="1"/>
</dbReference>
<dbReference type="OrthoDB" id="13803at2"/>
<feature type="chain" id="PRO_5016121839" evidence="8">
    <location>
        <begin position="27"/>
        <end position="458"/>
    </location>
</feature>
<gene>
    <name evidence="9" type="ORF">DN068_21455</name>
</gene>
<evidence type="ECO:0000256" key="3">
    <source>
        <dbReference type="ARBA" id="ARBA00022448"/>
    </source>
</evidence>
<evidence type="ECO:0000256" key="5">
    <source>
        <dbReference type="ARBA" id="ARBA00022692"/>
    </source>
</evidence>
<dbReference type="Pfam" id="PF02321">
    <property type="entry name" value="OEP"/>
    <property type="match status" value="1"/>
</dbReference>
<organism evidence="9 10">
    <name type="scientific">Taibaiella soli</name>
    <dbReference type="NCBI Taxonomy" id="1649169"/>
    <lineage>
        <taxon>Bacteria</taxon>
        <taxon>Pseudomonadati</taxon>
        <taxon>Bacteroidota</taxon>
        <taxon>Chitinophagia</taxon>
        <taxon>Chitinophagales</taxon>
        <taxon>Chitinophagaceae</taxon>
        <taxon>Taibaiella</taxon>
    </lineage>
</organism>
<evidence type="ECO:0000256" key="8">
    <source>
        <dbReference type="SAM" id="SignalP"/>
    </source>
</evidence>